<dbReference type="OMA" id="HETPRTI"/>
<evidence type="ECO:0000259" key="1">
    <source>
        <dbReference type="Pfam" id="PF00501"/>
    </source>
</evidence>
<dbReference type="InterPro" id="IPR000873">
    <property type="entry name" value="AMP-dep_synth/lig_dom"/>
</dbReference>
<name>A0A8C6XMK6_NAJNA</name>
<dbReference type="AlphaFoldDB" id="A0A8C6XMK6"/>
<evidence type="ECO:0000313" key="3">
    <source>
        <dbReference type="Proteomes" id="UP000694559"/>
    </source>
</evidence>
<dbReference type="GeneTree" id="ENSGT00940000155332"/>
<dbReference type="Pfam" id="PF00501">
    <property type="entry name" value="AMP-binding"/>
    <property type="match status" value="1"/>
</dbReference>
<accession>A0A8C6XMK6</accession>
<reference evidence="2" key="2">
    <citation type="submission" date="2025-09" db="UniProtKB">
        <authorList>
            <consortium name="Ensembl"/>
        </authorList>
    </citation>
    <scope>IDENTIFICATION</scope>
</reference>
<evidence type="ECO:0000313" key="2">
    <source>
        <dbReference type="Ensembl" id="ENSNNAP00000016077.1"/>
    </source>
</evidence>
<sequence length="165" mass="18029">MEQNLLNKRAPFDVVSQGPPAIGWETDLGEPGKEGVLLLATIVEQDGILACSLPGPAPSTGGLWTTKRDGEVKLRMDESGIGSETPITIHDLFLTTVEKYGHLPALASKKQGRWSKLTFRQYYEECRKTAKSFLKLGLGRFNSVCILGFNSLEWFLADVGAIFAG</sequence>
<proteinExistence type="predicted"/>
<dbReference type="Ensembl" id="ENSNNAT00000016863.1">
    <property type="protein sequence ID" value="ENSNNAP00000016077.1"/>
    <property type="gene ID" value="ENSNNAG00000010836.1"/>
</dbReference>
<feature type="domain" description="AMP-dependent synthetase/ligase" evidence="1">
    <location>
        <begin position="96"/>
        <end position="165"/>
    </location>
</feature>
<dbReference type="InterPro" id="IPR042099">
    <property type="entry name" value="ANL_N_sf"/>
</dbReference>
<dbReference type="Gene3D" id="3.40.50.12780">
    <property type="entry name" value="N-terminal domain of ligase-like"/>
    <property type="match status" value="1"/>
</dbReference>
<reference evidence="2" key="1">
    <citation type="submission" date="2025-08" db="UniProtKB">
        <authorList>
            <consortium name="Ensembl"/>
        </authorList>
    </citation>
    <scope>IDENTIFICATION</scope>
</reference>
<dbReference type="SUPFAM" id="SSF56801">
    <property type="entry name" value="Acetyl-CoA synthetase-like"/>
    <property type="match status" value="1"/>
</dbReference>
<dbReference type="OrthoDB" id="3633556at2759"/>
<organism evidence="2 3">
    <name type="scientific">Naja naja</name>
    <name type="common">Indian cobra</name>
    <dbReference type="NCBI Taxonomy" id="35670"/>
    <lineage>
        <taxon>Eukaryota</taxon>
        <taxon>Metazoa</taxon>
        <taxon>Chordata</taxon>
        <taxon>Craniata</taxon>
        <taxon>Vertebrata</taxon>
        <taxon>Euteleostomi</taxon>
        <taxon>Lepidosauria</taxon>
        <taxon>Squamata</taxon>
        <taxon>Bifurcata</taxon>
        <taxon>Unidentata</taxon>
        <taxon>Episquamata</taxon>
        <taxon>Toxicofera</taxon>
        <taxon>Serpentes</taxon>
        <taxon>Colubroidea</taxon>
        <taxon>Elapidae</taxon>
        <taxon>Elapinae</taxon>
        <taxon>Naja</taxon>
    </lineage>
</organism>
<dbReference type="Proteomes" id="UP000694559">
    <property type="component" value="Unplaced"/>
</dbReference>
<keyword evidence="3" id="KW-1185">Reference proteome</keyword>
<protein>
    <recommendedName>
        <fullName evidence="1">AMP-dependent synthetase/ligase domain-containing protein</fullName>
    </recommendedName>
</protein>